<evidence type="ECO:0000256" key="1">
    <source>
        <dbReference type="SAM" id="Coils"/>
    </source>
</evidence>
<dbReference type="EnsemblPlants" id="ONIVA04G06720.1">
    <property type="protein sequence ID" value="ONIVA04G06720.1"/>
    <property type="gene ID" value="ONIVA04G06720"/>
</dbReference>
<dbReference type="SUPFAM" id="SSF48452">
    <property type="entry name" value="TPR-like"/>
    <property type="match status" value="1"/>
</dbReference>
<dbReference type="HOGENOM" id="CLU_233392_0_0_1"/>
<dbReference type="PANTHER" id="PTHR36379">
    <property type="entry name" value="PROTEIN PRD1"/>
    <property type="match status" value="1"/>
</dbReference>
<dbReference type="InterPro" id="IPR011990">
    <property type="entry name" value="TPR-like_helical_dom_sf"/>
</dbReference>
<dbReference type="FunFam" id="1.25.40.10:FF:000614">
    <property type="entry name" value="Sister chromatid cohesion protein SCC4"/>
    <property type="match status" value="1"/>
</dbReference>
<dbReference type="eggNOG" id="KOG2300">
    <property type="taxonomic scope" value="Eukaryota"/>
</dbReference>
<dbReference type="STRING" id="4536.A0A0E0GZC5"/>
<proteinExistence type="predicted"/>
<dbReference type="InterPro" id="IPR044968">
    <property type="entry name" value="PRD1"/>
</dbReference>
<dbReference type="PANTHER" id="PTHR36379:SF1">
    <property type="entry name" value="PUTATIVE RECOMBINATION INITIATION DEFECT 1-RELATED"/>
    <property type="match status" value="1"/>
</dbReference>
<dbReference type="GO" id="GO:0042138">
    <property type="term" value="P:meiotic DNA double-strand break formation"/>
    <property type="evidence" value="ECO:0007669"/>
    <property type="project" value="InterPro"/>
</dbReference>
<keyword evidence="1" id="KW-0175">Coiled coil</keyword>
<name>A0A0E0GZC5_ORYNI</name>
<organism evidence="2">
    <name type="scientific">Oryza nivara</name>
    <name type="common">Indian wild rice</name>
    <name type="synonym">Oryza sativa f. spontanea</name>
    <dbReference type="NCBI Taxonomy" id="4536"/>
    <lineage>
        <taxon>Eukaryota</taxon>
        <taxon>Viridiplantae</taxon>
        <taxon>Streptophyta</taxon>
        <taxon>Embryophyta</taxon>
        <taxon>Tracheophyta</taxon>
        <taxon>Spermatophyta</taxon>
        <taxon>Magnoliopsida</taxon>
        <taxon>Liliopsida</taxon>
        <taxon>Poales</taxon>
        <taxon>Poaceae</taxon>
        <taxon>BOP clade</taxon>
        <taxon>Oryzoideae</taxon>
        <taxon>Oryzeae</taxon>
        <taxon>Oryzinae</taxon>
        <taxon>Oryza</taxon>
    </lineage>
</organism>
<reference evidence="2" key="1">
    <citation type="submission" date="2015-04" db="UniProtKB">
        <authorList>
            <consortium name="EnsemblPlants"/>
        </authorList>
    </citation>
    <scope>IDENTIFICATION</scope>
    <source>
        <strain evidence="2">SL10</strain>
    </source>
</reference>
<evidence type="ECO:0000313" key="3">
    <source>
        <dbReference type="Proteomes" id="UP000006591"/>
    </source>
</evidence>
<dbReference type="OMA" id="TAYFRRM"/>
<keyword evidence="3" id="KW-1185">Reference proteome</keyword>
<evidence type="ECO:0000313" key="2">
    <source>
        <dbReference type="EnsemblPlants" id="ONIVA04G06720.1"/>
    </source>
</evidence>
<dbReference type="Gramene" id="ONIVA04G06720.1">
    <property type="protein sequence ID" value="ONIVA04G06720.1"/>
    <property type="gene ID" value="ONIVA04G06720"/>
</dbReference>
<sequence>MAAMSSAADGLLAMAEEAERRRDLGAAARCLEAALAPPPPASAASAAAAPLLPLAEARARLRLAALLLRSRSGGLAAAKSHLERALLLLSPLPSAPPRLKLLAHSLLATAYGVLGAVPSQKNVLRRGLGLLASASASGLLARGPALLWTCNFQTQLASALAVDGDAASALSTLSAGASAAAELGSPQLELFFAATGLHKEQWTGLFFYTELLQTFYLLRTCDYKAASQHVERLDTAAKDEMQKGQRVQELAAELGTVERTLAQPGLKERERSALTHKQRQLKYQLQTLCGYDKLNDVLDYGDKLLLAPPPMHGEWLPRAAVFVLVDLMVVMVSRPKGIFKECGKRIHSGLELIRGELSKLGIVDGVTEANLEHSTIWTAGLYLMLLLQFLENKVAVELTRSEFVEAQEALAQMINWFTRFPTILRGCENTIEMLRGQYAHSVGCFDEAAFHFLEAARLTDSRSTQSMCQVYASVSYICMGDAESTSQALELVGPAYRTMDSFVGVREKTCIIFVYGLLLMRQQNPQEARLRLAGGLRIAHQQLGNIQLVSQYLTILGTLALQLHDCGQAREILKSSLTLAKTLYDIPTQIWILSVFTELYRELKERENEMENSEYERKKEDDLQRRLSEAHSSPFHQELPRLTHEAPFQVEKTRIQVQQLHNFSREQQGMPGPTTAKADLDIPESVGLYAAQPSSVKRLIEPSSSFSNCQVPTAYFRRMESDGEDTPAAAARACGAGHRASHSLPTSAGGRVCLSCAAALLSSAASAPAHHVSHALAALSLALADPAFLAPLRAAHPRLLAAPLAEALAGAASRRDAALAAQASDLAADLAAAVGAPAASDLVARVARALSSGSLVKHLHTLHCLGILLNSTKDAATYIGDKQSLYLNLVNNLRLPRLIPLHIDTFLALRITLSDSILNLFWYSDEIRGEILFVLYKLSLLNATPWDDICDNDNVDLSAIGRSLLQFSLEVLLKTQNDDVRLNCIALLLTLAKKGAFDILLLSDPSLINSAEAEDNVPLNDSLVILFAEAVKGSLLSTNIEVQTGTLELIFHFLSSDANIFVLKTLIDQNVADYVFEVLRLSGNNDPLVISSIKVLSILANSEERFKEKLAIAVSTLLPVLHYVSEIPFHPVQSQVLRLVCISIVNCSGILSLSQEEQIACTLSAILRRHGNGELGMSSETFALVCSMLVEILKLPSADDIQKLPSFIVEASKHAISLTFSHEYDCLFLIPHSLLLLKEALIFCLEGNKDQILCKKSLEDSIIETCETYLLPWLESAIVDGNDEETLSGILQIFQIILSRASDNKSFKFAEMLASSSWFSLSFGFMGLFPTDHVKSAVYLVISSIVDKVLGISYGETIRDACIYLPPDPAELLYLLGQCSSEDFNLASCQCAILVILYVCSFYNERLAADNQILASVEQYILLNGAKFPHEIPGSLMLTLLVHLYAFVRGISFRFGIPHSPEAEKTLFHAMTHKEWDLLLIRVHLIALKWLFQNEELMEPLSFHLLNFCKFFCEDRTVMLSSSTQLVDIQLIAELVYSGETCISSLLVSLLSQMIKESAEDEVLSVVNVITEILVSFPCTSDQFVSCGIVDALGSIYLSLCSSRIKSVCSLLIFNILHSASAMTFTCDDDAWLALTMKLLDCFNSSLAYTSSEQEWKILIGILCLILNHSANKVLIEPAKAIILNSCLALLMDGIVQEACAKGPSLFQHNQETTFGELLILMLLLIFFSVRSLQAILEASIDWQEFLQYSDDTESSSVLGIPCHDLCRLMHFGPSPVKLIASQCLLELLNRISDQRSCLNAELRCSAKYLKSMIAVTEGMVFDQDSRVAENCGACLTVILGWERFGSREKAVIRESKWSRLILEEFAVALTAPGLTSKSFSNQQKIAANIALSLLQLSQVPDWLTSLFSDSLISGIVANLSARNVTAEIVTLFSELMAKNYLNQEHIAGLHNLFQVCRRQAYEGGGGSKAQPSEQKAAAARCADDVRALLFGMMLEQRACSRATVEMEQQRLLREIDSFFFQESSLREQNSVK</sequence>
<accession>A0A0E0GZC5</accession>
<dbReference type="Proteomes" id="UP000006591">
    <property type="component" value="Chromosome 4"/>
</dbReference>
<protein>
    <submittedName>
        <fullName evidence="2">Uncharacterized protein</fullName>
    </submittedName>
</protein>
<reference evidence="2" key="2">
    <citation type="submission" date="2018-04" db="EMBL/GenBank/DDBJ databases">
        <title>OnivRS2 (Oryza nivara Reference Sequence Version 2).</title>
        <authorList>
            <person name="Zhang J."/>
            <person name="Kudrna D."/>
            <person name="Lee S."/>
            <person name="Talag J."/>
            <person name="Rajasekar S."/>
            <person name="Welchert J."/>
            <person name="Hsing Y.-I."/>
            <person name="Wing R.A."/>
        </authorList>
    </citation>
    <scope>NUCLEOTIDE SEQUENCE [LARGE SCALE GENOMIC DNA]</scope>
    <source>
        <strain evidence="2">SL10</strain>
    </source>
</reference>
<feature type="coiled-coil region" evidence="1">
    <location>
        <begin position="596"/>
        <end position="623"/>
    </location>
</feature>